<reference evidence="3 4" key="1">
    <citation type="submission" date="2019-04" db="EMBL/GenBank/DDBJ databases">
        <title>Comparative genomics and transcriptomics to analyze fruiting body development in filamentous ascomycetes.</title>
        <authorList>
            <consortium name="DOE Joint Genome Institute"/>
            <person name="Lutkenhaus R."/>
            <person name="Traeger S."/>
            <person name="Breuer J."/>
            <person name="Kuo A."/>
            <person name="Lipzen A."/>
            <person name="Pangilinan J."/>
            <person name="Dilworth D."/>
            <person name="Sandor L."/>
            <person name="Poggeler S."/>
            <person name="Barry K."/>
            <person name="Grigoriev I.V."/>
            <person name="Nowrousian M."/>
        </authorList>
    </citation>
    <scope>NUCLEOTIDE SEQUENCE [LARGE SCALE GENOMIC DNA]</scope>
    <source>
        <strain evidence="3 4">CBS 389.68</strain>
    </source>
</reference>
<name>A0A4S2N6I7_9PEZI</name>
<gene>
    <name evidence="3" type="ORF">EX30DRAFT_337347</name>
</gene>
<accession>A0A4S2N6I7</accession>
<feature type="compositionally biased region" description="Low complexity" evidence="1">
    <location>
        <begin position="65"/>
        <end position="80"/>
    </location>
</feature>
<sequence>MKGVKSKSDDTAFLFSCIQNSATGLRGIGQIDWDKVAQDNGYGNRKSASNRFNQLCKNFETESGTTDTKTTPTKKSAAADNNEDDNDKDVKPEKKKRGRQSKGEGESPAKKKKGANAVTKEGELSDCGVLSGEE</sequence>
<evidence type="ECO:0000313" key="4">
    <source>
        <dbReference type="Proteomes" id="UP000298138"/>
    </source>
</evidence>
<dbReference type="EMBL" id="ML220112">
    <property type="protein sequence ID" value="TGZ84891.1"/>
    <property type="molecule type" value="Genomic_DNA"/>
</dbReference>
<feature type="domain" description="Myb-like DNA-binding" evidence="2">
    <location>
        <begin position="8"/>
        <end position="60"/>
    </location>
</feature>
<evidence type="ECO:0000259" key="2">
    <source>
        <dbReference type="Pfam" id="PF22980"/>
    </source>
</evidence>
<keyword evidence="4" id="KW-1185">Reference proteome</keyword>
<dbReference type="Pfam" id="PF22980">
    <property type="entry name" value="Myb_DNA-bind_8"/>
    <property type="match status" value="1"/>
</dbReference>
<evidence type="ECO:0000256" key="1">
    <source>
        <dbReference type="SAM" id="MobiDB-lite"/>
    </source>
</evidence>
<dbReference type="OrthoDB" id="5421770at2759"/>
<evidence type="ECO:0000313" key="3">
    <source>
        <dbReference type="EMBL" id="TGZ84891.1"/>
    </source>
</evidence>
<proteinExistence type="predicted"/>
<protein>
    <recommendedName>
        <fullName evidence="2">Myb-like DNA-binding domain-containing protein</fullName>
    </recommendedName>
</protein>
<feature type="region of interest" description="Disordered" evidence="1">
    <location>
        <begin position="59"/>
        <end position="134"/>
    </location>
</feature>
<dbReference type="InterPro" id="IPR054505">
    <property type="entry name" value="Myb_DNA-bind_8"/>
</dbReference>
<organism evidence="3 4">
    <name type="scientific">Ascodesmis nigricans</name>
    <dbReference type="NCBI Taxonomy" id="341454"/>
    <lineage>
        <taxon>Eukaryota</taxon>
        <taxon>Fungi</taxon>
        <taxon>Dikarya</taxon>
        <taxon>Ascomycota</taxon>
        <taxon>Pezizomycotina</taxon>
        <taxon>Pezizomycetes</taxon>
        <taxon>Pezizales</taxon>
        <taxon>Ascodesmidaceae</taxon>
        <taxon>Ascodesmis</taxon>
    </lineage>
</organism>
<dbReference type="Proteomes" id="UP000298138">
    <property type="component" value="Unassembled WGS sequence"/>
</dbReference>
<dbReference type="InParanoid" id="A0A4S2N6I7"/>
<dbReference type="AlphaFoldDB" id="A0A4S2N6I7"/>